<feature type="region of interest" description="Disordered" evidence="1">
    <location>
        <begin position="94"/>
        <end position="178"/>
    </location>
</feature>
<feature type="compositionally biased region" description="Acidic residues" evidence="1">
    <location>
        <begin position="103"/>
        <end position="119"/>
    </location>
</feature>
<accession>A0A9P8V0K2</accession>
<name>A0A9P8V0K2_9PEZI</name>
<feature type="compositionally biased region" description="Polar residues" evidence="1">
    <location>
        <begin position="155"/>
        <end position="168"/>
    </location>
</feature>
<keyword evidence="3" id="KW-1185">Reference proteome</keyword>
<feature type="region of interest" description="Disordered" evidence="1">
    <location>
        <begin position="1"/>
        <end position="24"/>
    </location>
</feature>
<dbReference type="EMBL" id="JAGSXJ010000042">
    <property type="protein sequence ID" value="KAH6663581.1"/>
    <property type="molecule type" value="Genomic_DNA"/>
</dbReference>
<proteinExistence type="predicted"/>
<gene>
    <name evidence="2" type="ORF">F5X68DRAFT_218080</name>
</gene>
<reference evidence="2" key="1">
    <citation type="journal article" date="2021" name="Nat. Commun.">
        <title>Genetic determinants of endophytism in the Arabidopsis root mycobiome.</title>
        <authorList>
            <person name="Mesny F."/>
            <person name="Miyauchi S."/>
            <person name="Thiergart T."/>
            <person name="Pickel B."/>
            <person name="Atanasova L."/>
            <person name="Karlsson M."/>
            <person name="Huettel B."/>
            <person name="Barry K.W."/>
            <person name="Haridas S."/>
            <person name="Chen C."/>
            <person name="Bauer D."/>
            <person name="Andreopoulos W."/>
            <person name="Pangilinan J."/>
            <person name="LaButti K."/>
            <person name="Riley R."/>
            <person name="Lipzen A."/>
            <person name="Clum A."/>
            <person name="Drula E."/>
            <person name="Henrissat B."/>
            <person name="Kohler A."/>
            <person name="Grigoriev I.V."/>
            <person name="Martin F.M."/>
            <person name="Hacquard S."/>
        </authorList>
    </citation>
    <scope>NUCLEOTIDE SEQUENCE</scope>
    <source>
        <strain evidence="2">MPI-SDFR-AT-0117</strain>
    </source>
</reference>
<evidence type="ECO:0000256" key="1">
    <source>
        <dbReference type="SAM" id="MobiDB-lite"/>
    </source>
</evidence>
<dbReference type="OrthoDB" id="5397183at2759"/>
<comment type="caution">
    <text evidence="2">The sequence shown here is derived from an EMBL/GenBank/DDBJ whole genome shotgun (WGS) entry which is preliminary data.</text>
</comment>
<feature type="compositionally biased region" description="Polar residues" evidence="1">
    <location>
        <begin position="131"/>
        <end position="145"/>
    </location>
</feature>
<organism evidence="2 3">
    <name type="scientific">Plectosphaerella plurivora</name>
    <dbReference type="NCBI Taxonomy" id="936078"/>
    <lineage>
        <taxon>Eukaryota</taxon>
        <taxon>Fungi</taxon>
        <taxon>Dikarya</taxon>
        <taxon>Ascomycota</taxon>
        <taxon>Pezizomycotina</taxon>
        <taxon>Sordariomycetes</taxon>
        <taxon>Hypocreomycetidae</taxon>
        <taxon>Glomerellales</taxon>
        <taxon>Plectosphaerellaceae</taxon>
        <taxon>Plectosphaerella</taxon>
    </lineage>
</organism>
<sequence>MEGVEVLEPAGTRKHQLGPSPEETPLKRLCSSHMTSNAFQNSTATDLTQNIDQISSNFPVIETVVDVQPQGPEHEDGDTADDAWMELLVFPPVAATERSASPDDYDDIDDIDDIDDDDWAQLLPKTPRSPPSTDVRNVEGSSRDCNSFDPALQFSPATTTPVSKTSAPSPEEELLDEDVDWDEVLSILDKAGPKSHTSSLGTLDDRSATEPSPIQRPFVRPPVPAKLNDRPVVPGLSSSVVLRVCFRIGELLSLNAVSQRSGQRTIFELFARVTYSTRESLSRTQHFQFMDLFTDRQPFPAGILKNWKPESVLDQRAQVFLTPGQKLLCRVVCTMKRSELSGVGWVLEVMSIEQTAWEEISWVRQMITRDDTGANSHESAS</sequence>
<evidence type="ECO:0000313" key="2">
    <source>
        <dbReference type="EMBL" id="KAH6663581.1"/>
    </source>
</evidence>
<evidence type="ECO:0000313" key="3">
    <source>
        <dbReference type="Proteomes" id="UP000770015"/>
    </source>
</evidence>
<dbReference type="Proteomes" id="UP000770015">
    <property type="component" value="Unassembled WGS sequence"/>
</dbReference>
<dbReference type="AlphaFoldDB" id="A0A9P8V0K2"/>
<feature type="region of interest" description="Disordered" evidence="1">
    <location>
        <begin position="192"/>
        <end position="222"/>
    </location>
</feature>
<protein>
    <submittedName>
        <fullName evidence="2">Uncharacterized protein</fullName>
    </submittedName>
</protein>